<dbReference type="VEuPathDB" id="FungiDB:H257_05935"/>
<dbReference type="EMBL" id="VJMI01011561">
    <property type="protein sequence ID" value="KAF0752464.1"/>
    <property type="molecule type" value="Genomic_DNA"/>
</dbReference>
<dbReference type="AlphaFoldDB" id="A0A6A5AMF5"/>
<protein>
    <submittedName>
        <fullName evidence="2">Uncharacterized protein</fullName>
    </submittedName>
</protein>
<sequence length="950" mass="99793">MSIATSSTSAGLTASVAGNQDEVSVPVASTHDNGSRDEMHGDEGSESDTRCNLKKGHLAKVPDDEEVIAISIARVELPGQASREDLAICPDVEHTVLDPSMDQRTEVQGLSTGTSGGVEKGHSVGDADVQGNVAAAVATIELCVKSSDEDLATAPNDNMKKCALDASMDRGGGDQGIIPDASGTMEEPGFNASENAKVLAPGMSNIFATISAVCPNIGKCMSTETFDTRLDQSTEKLELTSDSSGSVTKYHVAGTPNDDAVIDPKVATIEHCVKTSDKVVPTCRSAAMANDEFGTPIYQNNGDQALAPEAIGAVDKADASNTSELEGVVLNAEGLGTLVDRGTDDPVIATESSAGVETEPATANFDNENGIDVTVSTVESCSPSCGSSHDDDMGPNQVPSTSVSALSTSEYVKTRQSIPPEGNAPTDRVVYGLAATSSISTAGNGQVVSTPNDLEATSELTSMSGGKTFAVVPKSLPGEPVGNEYVGNILVTGHFSPAAVTMDNNLTLRVSVGNGKGDASSTDEGVRAIAVEMTSPCLEAVDECQALRQPYDKDSGGLPTGYLLTPLEERLPTESCVAAEKSAQVDDSSNVQENAKGVKATEEKQVVQDEATNFTSCPPSSAACVNLDSAALPRALSEEVDSKARMLCRTITTTKQVSNVGRKIDLGCNELYMEQGEFESSTLKSSCTKVGTNQMECPATGMVESRLGFCQDTADSTSTACTLMSMQPAASLVEEKATEEYSHTVPLSQRQGISMTDLFGHSLRECTNPSSPFSPTVATNIVTPSVPWTPSPQCDLQKDVKRSATIIRSCESNDESPVRGQTQGFKNRRPPTPGYGLRASSKYMNVASNITSVHEVRSHYPSKSPLPPKTATTKHASSNSSPFAVYVDKHDTKFSTPSPKGRSTKKPRTSTGKSKKKRLYSEADKENVSPNSTPKGVHGKADKKRLRTMT</sequence>
<feature type="compositionally biased region" description="Basic and acidic residues" evidence="1">
    <location>
        <begin position="33"/>
        <end position="50"/>
    </location>
</feature>
<name>A0A6A5AMF5_APHAT</name>
<dbReference type="VEuPathDB" id="FungiDB:H257_05936"/>
<feature type="compositionally biased region" description="Polar residues" evidence="1">
    <location>
        <begin position="870"/>
        <end position="882"/>
    </location>
</feature>
<proteinExistence type="predicted"/>
<organism evidence="2 3">
    <name type="scientific">Aphanomyces astaci</name>
    <name type="common">Crayfish plague agent</name>
    <dbReference type="NCBI Taxonomy" id="112090"/>
    <lineage>
        <taxon>Eukaryota</taxon>
        <taxon>Sar</taxon>
        <taxon>Stramenopiles</taxon>
        <taxon>Oomycota</taxon>
        <taxon>Saprolegniomycetes</taxon>
        <taxon>Saprolegniales</taxon>
        <taxon>Verrucalvaceae</taxon>
        <taxon>Aphanomyces</taxon>
    </lineage>
</organism>
<accession>A0A6A5AMF5</accession>
<feature type="region of interest" description="Disordered" evidence="1">
    <location>
        <begin position="1"/>
        <end position="50"/>
    </location>
</feature>
<feature type="region of interest" description="Disordered" evidence="1">
    <location>
        <begin position="382"/>
        <end position="403"/>
    </location>
</feature>
<dbReference type="Proteomes" id="UP000469452">
    <property type="component" value="Unassembled WGS sequence"/>
</dbReference>
<evidence type="ECO:0000313" key="3">
    <source>
        <dbReference type="Proteomes" id="UP000469452"/>
    </source>
</evidence>
<feature type="compositionally biased region" description="Basic residues" evidence="1">
    <location>
        <begin position="937"/>
        <end position="950"/>
    </location>
</feature>
<feature type="region of interest" description="Disordered" evidence="1">
    <location>
        <begin position="854"/>
        <end position="950"/>
    </location>
</feature>
<evidence type="ECO:0000313" key="2">
    <source>
        <dbReference type="EMBL" id="KAF0752464.1"/>
    </source>
</evidence>
<feature type="compositionally biased region" description="Low complexity" evidence="1">
    <location>
        <begin position="1"/>
        <end position="15"/>
    </location>
</feature>
<evidence type="ECO:0000256" key="1">
    <source>
        <dbReference type="SAM" id="MobiDB-lite"/>
    </source>
</evidence>
<reference evidence="2 3" key="1">
    <citation type="submission" date="2019-06" db="EMBL/GenBank/DDBJ databases">
        <title>Genomics analysis of Aphanomyces spp. identifies a new class of oomycete effector associated with host adaptation.</title>
        <authorList>
            <person name="Gaulin E."/>
        </authorList>
    </citation>
    <scope>NUCLEOTIDE SEQUENCE [LARGE SCALE GENOMIC DNA]</scope>
    <source>
        <strain evidence="2 3">E</strain>
    </source>
</reference>
<comment type="caution">
    <text evidence="2">The sequence shown here is derived from an EMBL/GenBank/DDBJ whole genome shotgun (WGS) entry which is preliminary data.</text>
</comment>
<feature type="compositionally biased region" description="Basic residues" evidence="1">
    <location>
        <begin position="902"/>
        <end position="918"/>
    </location>
</feature>
<feature type="region of interest" description="Disordered" evidence="1">
    <location>
        <begin position="810"/>
        <end position="839"/>
    </location>
</feature>
<gene>
    <name evidence="2" type="ORF">AaE_006028</name>
</gene>